<dbReference type="Proteomes" id="UP000215127">
    <property type="component" value="Chromosome 5"/>
</dbReference>
<keyword evidence="4" id="KW-0472">Membrane</keyword>
<accession>A0A1X7RUE1</accession>
<evidence type="ECO:0000313" key="5">
    <source>
        <dbReference type="EMBL" id="SMQ51038.1"/>
    </source>
</evidence>
<proteinExistence type="inferred from homology"/>
<organism evidence="5 6">
    <name type="scientific">Zymoseptoria tritici (strain ST99CH_3D7)</name>
    <dbReference type="NCBI Taxonomy" id="1276538"/>
    <lineage>
        <taxon>Eukaryota</taxon>
        <taxon>Fungi</taxon>
        <taxon>Dikarya</taxon>
        <taxon>Ascomycota</taxon>
        <taxon>Pezizomycotina</taxon>
        <taxon>Dothideomycetes</taxon>
        <taxon>Dothideomycetidae</taxon>
        <taxon>Mycosphaerellales</taxon>
        <taxon>Mycosphaerellaceae</taxon>
        <taxon>Zymoseptoria</taxon>
    </lineage>
</organism>
<dbReference type="EMBL" id="LT853696">
    <property type="protein sequence ID" value="SMQ51038.1"/>
    <property type="molecule type" value="Genomic_DNA"/>
</dbReference>
<dbReference type="InterPro" id="IPR021765">
    <property type="entry name" value="UstYa-like"/>
</dbReference>
<feature type="transmembrane region" description="Helical" evidence="4">
    <location>
        <begin position="32"/>
        <end position="51"/>
    </location>
</feature>
<protein>
    <recommendedName>
        <fullName evidence="7">Tat pathway signal sequence</fullName>
    </recommendedName>
</protein>
<keyword evidence="4" id="KW-0812">Transmembrane</keyword>
<evidence type="ECO:0000256" key="4">
    <source>
        <dbReference type="SAM" id="Phobius"/>
    </source>
</evidence>
<sequence length="255" mass="30203">MKYSLLKPESQAMEERGHDEQEPSHDPWKQRFTILNIVLFFFSASLLLLAVRIEDARTPRDDLGYQRLYSPIWSAVEYQKKVFYADVEANKKYVGQPRPELDEAWANITEGHLILLNETGVRALGQSLDEAVSLEGKYFALPEYYHQMHCLDIIRRSFWREHYSDFKVFQFSEEAIMGHIDHCLDLLRQMIMCTADVGLIIYYWEGADREPQAKFATEHMCRNLDRINDWVLEHKWEDEVTFDPLDPHMMLSHRN</sequence>
<keyword evidence="6" id="KW-1185">Reference proteome</keyword>
<dbReference type="PANTHER" id="PTHR33365">
    <property type="entry name" value="YALI0B05434P"/>
    <property type="match status" value="1"/>
</dbReference>
<dbReference type="PANTHER" id="PTHR33365:SF4">
    <property type="entry name" value="CYCLOCHLOROTINE BIOSYNTHESIS PROTEIN O"/>
    <property type="match status" value="1"/>
</dbReference>
<evidence type="ECO:0000256" key="2">
    <source>
        <dbReference type="ARBA" id="ARBA00035112"/>
    </source>
</evidence>
<feature type="compositionally biased region" description="Basic and acidic residues" evidence="3">
    <location>
        <begin position="13"/>
        <end position="25"/>
    </location>
</feature>
<evidence type="ECO:0000313" key="6">
    <source>
        <dbReference type="Proteomes" id="UP000215127"/>
    </source>
</evidence>
<feature type="region of interest" description="Disordered" evidence="3">
    <location>
        <begin position="1"/>
        <end position="25"/>
    </location>
</feature>
<dbReference type="Pfam" id="PF11807">
    <property type="entry name" value="UstYa"/>
    <property type="match status" value="1"/>
</dbReference>
<dbReference type="AlphaFoldDB" id="A0A1X7RUE1"/>
<keyword evidence="4" id="KW-1133">Transmembrane helix</keyword>
<comment type="similarity">
    <text evidence="2">Belongs to the ustYa family.</text>
</comment>
<dbReference type="GO" id="GO:0043386">
    <property type="term" value="P:mycotoxin biosynthetic process"/>
    <property type="evidence" value="ECO:0007669"/>
    <property type="project" value="InterPro"/>
</dbReference>
<evidence type="ECO:0008006" key="7">
    <source>
        <dbReference type="Google" id="ProtNLM"/>
    </source>
</evidence>
<evidence type="ECO:0000256" key="1">
    <source>
        <dbReference type="ARBA" id="ARBA00004685"/>
    </source>
</evidence>
<comment type="pathway">
    <text evidence="1">Mycotoxin biosynthesis.</text>
</comment>
<gene>
    <name evidence="5" type="ORF">ZT3D7_G6191</name>
</gene>
<dbReference type="STRING" id="1276538.A0A1X7RUE1"/>
<evidence type="ECO:0000256" key="3">
    <source>
        <dbReference type="SAM" id="MobiDB-lite"/>
    </source>
</evidence>
<name>A0A1X7RUE1_ZYMT9</name>
<reference evidence="5 6" key="1">
    <citation type="submission" date="2016-06" db="EMBL/GenBank/DDBJ databases">
        <authorList>
            <person name="Kjaerup R.B."/>
            <person name="Dalgaard T.S."/>
            <person name="Juul-Madsen H.R."/>
        </authorList>
    </citation>
    <scope>NUCLEOTIDE SEQUENCE [LARGE SCALE GENOMIC DNA]</scope>
</reference>